<reference evidence="1" key="4">
    <citation type="submission" date="2019-03" db="UniProtKB">
        <authorList>
            <consortium name="EnsemblPlants"/>
        </authorList>
    </citation>
    <scope>IDENTIFICATION</scope>
</reference>
<organism evidence="1 2">
    <name type="scientific">Aegilops tauschii subsp. strangulata</name>
    <name type="common">Goatgrass</name>
    <dbReference type="NCBI Taxonomy" id="200361"/>
    <lineage>
        <taxon>Eukaryota</taxon>
        <taxon>Viridiplantae</taxon>
        <taxon>Streptophyta</taxon>
        <taxon>Embryophyta</taxon>
        <taxon>Tracheophyta</taxon>
        <taxon>Spermatophyta</taxon>
        <taxon>Magnoliopsida</taxon>
        <taxon>Liliopsida</taxon>
        <taxon>Poales</taxon>
        <taxon>Poaceae</taxon>
        <taxon>BOP clade</taxon>
        <taxon>Pooideae</taxon>
        <taxon>Triticodae</taxon>
        <taxon>Triticeae</taxon>
        <taxon>Triticinae</taxon>
        <taxon>Aegilops</taxon>
    </lineage>
</organism>
<evidence type="ECO:0000313" key="2">
    <source>
        <dbReference type="Proteomes" id="UP000015105"/>
    </source>
</evidence>
<dbReference type="AlphaFoldDB" id="A0A453LL87"/>
<protein>
    <submittedName>
        <fullName evidence="1">Uncharacterized protein</fullName>
    </submittedName>
</protein>
<sequence length="102" mass="11608">IIMCCSCSFVFLPNQTPGFAYPNWIIVHQNHPPRFLLSYSSCVAVVPFHFCHCSYGVATHQFLSLCGTEIGFPFSHVCTVECGGQRCLCCKYNLVIIWFTRY</sequence>
<proteinExistence type="predicted"/>
<evidence type="ECO:0000313" key="1">
    <source>
        <dbReference type="EnsemblPlants" id="AET5Gv20828500.29"/>
    </source>
</evidence>
<reference evidence="2" key="2">
    <citation type="journal article" date="2017" name="Nat. Plants">
        <title>The Aegilops tauschii genome reveals multiple impacts of transposons.</title>
        <authorList>
            <person name="Zhao G."/>
            <person name="Zou C."/>
            <person name="Li K."/>
            <person name="Wang K."/>
            <person name="Li T."/>
            <person name="Gao L."/>
            <person name="Zhang X."/>
            <person name="Wang H."/>
            <person name="Yang Z."/>
            <person name="Liu X."/>
            <person name="Jiang W."/>
            <person name="Mao L."/>
            <person name="Kong X."/>
            <person name="Jiao Y."/>
            <person name="Jia J."/>
        </authorList>
    </citation>
    <scope>NUCLEOTIDE SEQUENCE [LARGE SCALE GENOMIC DNA]</scope>
    <source>
        <strain evidence="2">cv. AL8/78</strain>
    </source>
</reference>
<name>A0A453LL87_AEGTS</name>
<accession>A0A453LL87</accession>
<keyword evidence="2" id="KW-1185">Reference proteome</keyword>
<dbReference type="Proteomes" id="UP000015105">
    <property type="component" value="Chromosome 5D"/>
</dbReference>
<reference evidence="1" key="5">
    <citation type="journal article" date="2021" name="G3 (Bethesda)">
        <title>Aegilops tauschii genome assembly Aet v5.0 features greater sequence contiguity and improved annotation.</title>
        <authorList>
            <person name="Wang L."/>
            <person name="Zhu T."/>
            <person name="Rodriguez J.C."/>
            <person name="Deal K.R."/>
            <person name="Dubcovsky J."/>
            <person name="McGuire P.E."/>
            <person name="Lux T."/>
            <person name="Spannagl M."/>
            <person name="Mayer K.F.X."/>
            <person name="Baldrich P."/>
            <person name="Meyers B.C."/>
            <person name="Huo N."/>
            <person name="Gu Y.Q."/>
            <person name="Zhou H."/>
            <person name="Devos K.M."/>
            <person name="Bennetzen J.L."/>
            <person name="Unver T."/>
            <person name="Budak H."/>
            <person name="Gulick P.J."/>
            <person name="Galiba G."/>
            <person name="Kalapos B."/>
            <person name="Nelson D.R."/>
            <person name="Li P."/>
            <person name="You F.M."/>
            <person name="Luo M.C."/>
            <person name="Dvorak J."/>
        </authorList>
    </citation>
    <scope>NUCLEOTIDE SEQUENCE [LARGE SCALE GENOMIC DNA]</scope>
    <source>
        <strain evidence="1">cv. AL8/78</strain>
    </source>
</reference>
<reference evidence="2" key="1">
    <citation type="journal article" date="2014" name="Science">
        <title>Ancient hybridizations among the ancestral genomes of bread wheat.</title>
        <authorList>
            <consortium name="International Wheat Genome Sequencing Consortium,"/>
            <person name="Marcussen T."/>
            <person name="Sandve S.R."/>
            <person name="Heier L."/>
            <person name="Spannagl M."/>
            <person name="Pfeifer M."/>
            <person name="Jakobsen K.S."/>
            <person name="Wulff B.B."/>
            <person name="Steuernagel B."/>
            <person name="Mayer K.F."/>
            <person name="Olsen O.A."/>
        </authorList>
    </citation>
    <scope>NUCLEOTIDE SEQUENCE [LARGE SCALE GENOMIC DNA]</scope>
    <source>
        <strain evidence="2">cv. AL8/78</strain>
    </source>
</reference>
<reference evidence="1" key="3">
    <citation type="journal article" date="2017" name="Nature">
        <title>Genome sequence of the progenitor of the wheat D genome Aegilops tauschii.</title>
        <authorList>
            <person name="Luo M.C."/>
            <person name="Gu Y.Q."/>
            <person name="Puiu D."/>
            <person name="Wang H."/>
            <person name="Twardziok S.O."/>
            <person name="Deal K.R."/>
            <person name="Huo N."/>
            <person name="Zhu T."/>
            <person name="Wang L."/>
            <person name="Wang Y."/>
            <person name="McGuire P.E."/>
            <person name="Liu S."/>
            <person name="Long H."/>
            <person name="Ramasamy R.K."/>
            <person name="Rodriguez J.C."/>
            <person name="Van S.L."/>
            <person name="Yuan L."/>
            <person name="Wang Z."/>
            <person name="Xia Z."/>
            <person name="Xiao L."/>
            <person name="Anderson O.D."/>
            <person name="Ouyang S."/>
            <person name="Liang Y."/>
            <person name="Zimin A.V."/>
            <person name="Pertea G."/>
            <person name="Qi P."/>
            <person name="Bennetzen J.L."/>
            <person name="Dai X."/>
            <person name="Dawson M.W."/>
            <person name="Muller H.G."/>
            <person name="Kugler K."/>
            <person name="Rivarola-Duarte L."/>
            <person name="Spannagl M."/>
            <person name="Mayer K.F.X."/>
            <person name="Lu F.H."/>
            <person name="Bevan M.W."/>
            <person name="Leroy P."/>
            <person name="Li P."/>
            <person name="You F.M."/>
            <person name="Sun Q."/>
            <person name="Liu Z."/>
            <person name="Lyons E."/>
            <person name="Wicker T."/>
            <person name="Salzberg S.L."/>
            <person name="Devos K.M."/>
            <person name="Dvorak J."/>
        </authorList>
    </citation>
    <scope>NUCLEOTIDE SEQUENCE [LARGE SCALE GENOMIC DNA]</scope>
    <source>
        <strain evidence="1">cv. AL8/78</strain>
    </source>
</reference>
<dbReference type="EnsemblPlants" id="AET5Gv20828500.29">
    <property type="protein sequence ID" value="AET5Gv20828500.29"/>
    <property type="gene ID" value="AET5Gv20828500"/>
</dbReference>
<dbReference type="Gramene" id="AET5Gv20828500.29">
    <property type="protein sequence ID" value="AET5Gv20828500.29"/>
    <property type="gene ID" value="AET5Gv20828500"/>
</dbReference>